<gene>
    <name evidence="1" type="ORF">Nepgr_017596</name>
</gene>
<dbReference type="AlphaFoldDB" id="A0AAD3SPN1"/>
<dbReference type="EMBL" id="BSYO01000015">
    <property type="protein sequence ID" value="GMH15755.1"/>
    <property type="molecule type" value="Genomic_DNA"/>
</dbReference>
<dbReference type="Proteomes" id="UP001279734">
    <property type="component" value="Unassembled WGS sequence"/>
</dbReference>
<evidence type="ECO:0000313" key="1">
    <source>
        <dbReference type="EMBL" id="GMH15755.1"/>
    </source>
</evidence>
<evidence type="ECO:0000313" key="2">
    <source>
        <dbReference type="Proteomes" id="UP001279734"/>
    </source>
</evidence>
<dbReference type="PANTHER" id="PTHR34570:SF12">
    <property type="entry name" value="EXPRESSED PROTEIN"/>
    <property type="match status" value="1"/>
</dbReference>
<keyword evidence="2" id="KW-1185">Reference proteome</keyword>
<protein>
    <submittedName>
        <fullName evidence="1">Uncharacterized protein</fullName>
    </submittedName>
</protein>
<sequence>MGSDHGVVQSSIVLLQERFRQLRREAEMRERREIFKMFSVSENHANYYPAVTFSSPSSSSTQYYPPLKFFFHPDLVSPSAAHHHLSLSDHHFSLSLAPCSLSKTTDFHAGQTAPFVDAMSCDKLLDSVSDVDTSLHL</sequence>
<dbReference type="PANTHER" id="PTHR34570">
    <property type="entry name" value="OS03G0593100 PROTEIN"/>
    <property type="match status" value="1"/>
</dbReference>
<organism evidence="1 2">
    <name type="scientific">Nepenthes gracilis</name>
    <name type="common">Slender pitcher plant</name>
    <dbReference type="NCBI Taxonomy" id="150966"/>
    <lineage>
        <taxon>Eukaryota</taxon>
        <taxon>Viridiplantae</taxon>
        <taxon>Streptophyta</taxon>
        <taxon>Embryophyta</taxon>
        <taxon>Tracheophyta</taxon>
        <taxon>Spermatophyta</taxon>
        <taxon>Magnoliopsida</taxon>
        <taxon>eudicotyledons</taxon>
        <taxon>Gunneridae</taxon>
        <taxon>Pentapetalae</taxon>
        <taxon>Caryophyllales</taxon>
        <taxon>Nepenthaceae</taxon>
        <taxon>Nepenthes</taxon>
    </lineage>
</organism>
<reference evidence="1" key="1">
    <citation type="submission" date="2023-05" db="EMBL/GenBank/DDBJ databases">
        <title>Nepenthes gracilis genome sequencing.</title>
        <authorList>
            <person name="Fukushima K."/>
        </authorList>
    </citation>
    <scope>NUCLEOTIDE SEQUENCE</scope>
    <source>
        <strain evidence="1">SING2019-196</strain>
    </source>
</reference>
<name>A0AAD3SPN1_NEPGR</name>
<accession>A0AAD3SPN1</accession>
<proteinExistence type="predicted"/>
<comment type="caution">
    <text evidence="1">The sequence shown here is derived from an EMBL/GenBank/DDBJ whole genome shotgun (WGS) entry which is preliminary data.</text>
</comment>